<evidence type="ECO:0000313" key="1">
    <source>
        <dbReference type="EMBL" id="GFQ77728.1"/>
    </source>
</evidence>
<sequence length="105" mass="12369">MYVIRVNVLQSSIENVKDIGFETMFPSSRRVIEKTEVNYSSPHERNFNQEVMTVCMYESQMRLKSLHDGFSATQAVFVVVVNARNMQRVSVFIVSKKYFRHLEER</sequence>
<organism evidence="1 2">
    <name type="scientific">Trichonephila clavata</name>
    <name type="common">Joro spider</name>
    <name type="synonym">Nephila clavata</name>
    <dbReference type="NCBI Taxonomy" id="2740835"/>
    <lineage>
        <taxon>Eukaryota</taxon>
        <taxon>Metazoa</taxon>
        <taxon>Ecdysozoa</taxon>
        <taxon>Arthropoda</taxon>
        <taxon>Chelicerata</taxon>
        <taxon>Arachnida</taxon>
        <taxon>Araneae</taxon>
        <taxon>Araneomorphae</taxon>
        <taxon>Entelegynae</taxon>
        <taxon>Araneoidea</taxon>
        <taxon>Nephilidae</taxon>
        <taxon>Trichonephila</taxon>
    </lineage>
</organism>
<name>A0A8X6G9T9_TRICU</name>
<gene>
    <name evidence="1" type="ORF">TNCT_549081</name>
</gene>
<accession>A0A8X6G9T9</accession>
<reference evidence="1" key="1">
    <citation type="submission" date="2020-07" db="EMBL/GenBank/DDBJ databases">
        <title>Multicomponent nature underlies the extraordinary mechanical properties of spider dragline silk.</title>
        <authorList>
            <person name="Kono N."/>
            <person name="Nakamura H."/>
            <person name="Mori M."/>
            <person name="Yoshida Y."/>
            <person name="Ohtoshi R."/>
            <person name="Malay A.D."/>
            <person name="Moran D.A.P."/>
            <person name="Tomita M."/>
            <person name="Numata K."/>
            <person name="Arakawa K."/>
        </authorList>
    </citation>
    <scope>NUCLEOTIDE SEQUENCE</scope>
</reference>
<proteinExistence type="predicted"/>
<evidence type="ECO:0000313" key="2">
    <source>
        <dbReference type="Proteomes" id="UP000887116"/>
    </source>
</evidence>
<keyword evidence="2" id="KW-1185">Reference proteome</keyword>
<dbReference type="EMBL" id="BMAO01021825">
    <property type="protein sequence ID" value="GFQ77728.1"/>
    <property type="molecule type" value="Genomic_DNA"/>
</dbReference>
<dbReference type="AlphaFoldDB" id="A0A8X6G9T9"/>
<protein>
    <submittedName>
        <fullName evidence="1">Uncharacterized protein</fullName>
    </submittedName>
</protein>
<dbReference type="Proteomes" id="UP000887116">
    <property type="component" value="Unassembled WGS sequence"/>
</dbReference>
<comment type="caution">
    <text evidence="1">The sequence shown here is derived from an EMBL/GenBank/DDBJ whole genome shotgun (WGS) entry which is preliminary data.</text>
</comment>